<dbReference type="Proteomes" id="UP000190541">
    <property type="component" value="Unassembled WGS sequence"/>
</dbReference>
<protein>
    <submittedName>
        <fullName evidence="1">Uncharacterized protein</fullName>
    </submittedName>
</protein>
<organism evidence="1 2">
    <name type="scientific">Parapedobacter luteus</name>
    <dbReference type="NCBI Taxonomy" id="623280"/>
    <lineage>
        <taxon>Bacteria</taxon>
        <taxon>Pseudomonadati</taxon>
        <taxon>Bacteroidota</taxon>
        <taxon>Sphingobacteriia</taxon>
        <taxon>Sphingobacteriales</taxon>
        <taxon>Sphingobacteriaceae</taxon>
        <taxon>Parapedobacter</taxon>
    </lineage>
</organism>
<dbReference type="AlphaFoldDB" id="A0A1T5BTR1"/>
<keyword evidence="2" id="KW-1185">Reference proteome</keyword>
<proteinExistence type="predicted"/>
<accession>A0A1T5BTR1</accession>
<name>A0A1T5BTR1_9SPHI</name>
<reference evidence="1 2" key="1">
    <citation type="submission" date="2017-02" db="EMBL/GenBank/DDBJ databases">
        <authorList>
            <person name="Peterson S.W."/>
        </authorList>
    </citation>
    <scope>NUCLEOTIDE SEQUENCE [LARGE SCALE GENOMIC DNA]</scope>
    <source>
        <strain evidence="1 2">DSM 22899</strain>
    </source>
</reference>
<dbReference type="STRING" id="623280.SAMN05660226_01747"/>
<evidence type="ECO:0000313" key="2">
    <source>
        <dbReference type="Proteomes" id="UP000190541"/>
    </source>
</evidence>
<evidence type="ECO:0000313" key="1">
    <source>
        <dbReference type="EMBL" id="SKB50625.1"/>
    </source>
</evidence>
<dbReference type="EMBL" id="FUYS01000003">
    <property type="protein sequence ID" value="SKB50625.1"/>
    <property type="molecule type" value="Genomic_DNA"/>
</dbReference>
<gene>
    <name evidence="1" type="ORF">SAMN05660226_01747</name>
</gene>
<sequence length="40" mass="4669">MEIKIKPPNFLSDLSTSNRLPHLDIPFFGMFAHKSYNYQA</sequence>